<feature type="transmembrane region" description="Helical" evidence="6">
    <location>
        <begin position="41"/>
        <end position="62"/>
    </location>
</feature>
<dbReference type="InterPro" id="IPR050833">
    <property type="entry name" value="Poly_Biosynth_Transport"/>
</dbReference>
<keyword evidence="3 6" id="KW-0812">Transmembrane</keyword>
<name>L9X216_9EURY</name>
<keyword evidence="2" id="KW-1003">Cell membrane</keyword>
<evidence type="ECO:0000256" key="6">
    <source>
        <dbReference type="SAM" id="Phobius"/>
    </source>
</evidence>
<evidence type="ECO:0000256" key="4">
    <source>
        <dbReference type="ARBA" id="ARBA00022989"/>
    </source>
</evidence>
<evidence type="ECO:0000256" key="1">
    <source>
        <dbReference type="ARBA" id="ARBA00004651"/>
    </source>
</evidence>
<dbReference type="STRING" id="1227498.C492_15296"/>
<feature type="transmembrane region" description="Helical" evidence="6">
    <location>
        <begin position="196"/>
        <end position="214"/>
    </location>
</feature>
<feature type="transmembrane region" description="Helical" evidence="6">
    <location>
        <begin position="167"/>
        <end position="184"/>
    </location>
</feature>
<comment type="subcellular location">
    <subcellularLocation>
        <location evidence="1">Cell membrane</location>
        <topology evidence="1">Multi-pass membrane protein</topology>
    </subcellularLocation>
</comment>
<dbReference type="PANTHER" id="PTHR30250">
    <property type="entry name" value="PST FAMILY PREDICTED COLANIC ACID TRANSPORTER"/>
    <property type="match status" value="1"/>
</dbReference>
<evidence type="ECO:0000256" key="3">
    <source>
        <dbReference type="ARBA" id="ARBA00022692"/>
    </source>
</evidence>
<organism evidence="7 8">
    <name type="scientific">Natronococcus jeotgali DSM 18795</name>
    <dbReference type="NCBI Taxonomy" id="1227498"/>
    <lineage>
        <taxon>Archaea</taxon>
        <taxon>Methanobacteriati</taxon>
        <taxon>Methanobacteriota</taxon>
        <taxon>Stenosarchaea group</taxon>
        <taxon>Halobacteria</taxon>
        <taxon>Halobacteriales</taxon>
        <taxon>Natrialbaceae</taxon>
        <taxon>Natronococcus</taxon>
    </lineage>
</organism>
<keyword evidence="4 6" id="KW-1133">Transmembrane helix</keyword>
<dbReference type="OrthoDB" id="112053at2157"/>
<reference evidence="7 8" key="1">
    <citation type="journal article" date="2014" name="PLoS Genet.">
        <title>Phylogenetically driven sequencing of extremely halophilic archaea reveals strategies for static and dynamic osmo-response.</title>
        <authorList>
            <person name="Becker E.A."/>
            <person name="Seitzer P.M."/>
            <person name="Tritt A."/>
            <person name="Larsen D."/>
            <person name="Krusor M."/>
            <person name="Yao A.I."/>
            <person name="Wu D."/>
            <person name="Madern D."/>
            <person name="Eisen J.A."/>
            <person name="Darling A.E."/>
            <person name="Facciotti M.T."/>
        </authorList>
    </citation>
    <scope>NUCLEOTIDE SEQUENCE [LARGE SCALE GENOMIC DNA]</scope>
    <source>
        <strain evidence="7 8">DSM 18795</strain>
    </source>
</reference>
<keyword evidence="8" id="KW-1185">Reference proteome</keyword>
<feature type="transmembrane region" description="Helical" evidence="6">
    <location>
        <begin position="308"/>
        <end position="326"/>
    </location>
</feature>
<keyword evidence="5 6" id="KW-0472">Membrane</keyword>
<feature type="transmembrane region" description="Helical" evidence="6">
    <location>
        <begin position="74"/>
        <end position="98"/>
    </location>
</feature>
<dbReference type="AlphaFoldDB" id="L9X216"/>
<accession>L9X216</accession>
<feature type="transmembrane region" description="Helical" evidence="6">
    <location>
        <begin position="408"/>
        <end position="426"/>
    </location>
</feature>
<feature type="transmembrane region" description="Helical" evidence="6">
    <location>
        <begin position="283"/>
        <end position="302"/>
    </location>
</feature>
<evidence type="ECO:0000256" key="5">
    <source>
        <dbReference type="ARBA" id="ARBA00023136"/>
    </source>
</evidence>
<gene>
    <name evidence="7" type="ORF">C492_15296</name>
</gene>
<dbReference type="InterPro" id="IPR002797">
    <property type="entry name" value="Polysacc_synth"/>
</dbReference>
<comment type="caution">
    <text evidence="7">The sequence shown here is derived from an EMBL/GenBank/DDBJ whole genome shotgun (WGS) entry which is preliminary data.</text>
</comment>
<protein>
    <submittedName>
        <fullName evidence="7">Membrane protein involved in the export of O-antigen and teichoic acid</fullName>
    </submittedName>
</protein>
<dbReference type="EMBL" id="AOIA01000128">
    <property type="protein sequence ID" value="ELY55652.1"/>
    <property type="molecule type" value="Genomic_DNA"/>
</dbReference>
<feature type="transmembrane region" description="Helical" evidence="6">
    <location>
        <begin position="347"/>
        <end position="368"/>
    </location>
</feature>
<dbReference type="RefSeq" id="WP_008424963.1">
    <property type="nucleotide sequence ID" value="NZ_AOIA01000128.1"/>
</dbReference>
<evidence type="ECO:0000256" key="2">
    <source>
        <dbReference type="ARBA" id="ARBA00022475"/>
    </source>
</evidence>
<sequence>MDLLKSGAKMFSARSLSSLISFLGLAYFARTVGATELGIFFMFQALLSFLVIPSNMGLRLAIEKRISESTADKAAYLTTGLLMKLGLLVIVSGGIILFSERVTEYLGADLTPYLIVALVFRELSQLMVGVIRGELRVGETAIIQLSYSVTWIGTGVVLTTAGYGLQGLVSALIAGYVVRFLWATHRQQTPFGKPRLSLGRSLAGYGIYSVIPSIDGEVHNWMDVFLISVFMTPAAVAAYEFAWRISQIFKVLIGAIGETIFPQISAWDADDSVRQLEAMIPQAITPGLVLVIPATAGAWLLGEEMLGIFFGSEYTIAASALVILLAGKGPRMVRAVVGKCLLGIDRADRVTIGALVDITANLVLNIVLIQAFGLAGAALGTTLSLLIGLGVRWWFLSQELTVTIEWTSAVWAVGGSVVMFLVLWLALTVVEISGLVTLLLAIAGGAAVYFATLSLNERFRADAQSLFRTLRTD</sequence>
<evidence type="ECO:0000313" key="8">
    <source>
        <dbReference type="Proteomes" id="UP000011531"/>
    </source>
</evidence>
<evidence type="ECO:0000313" key="7">
    <source>
        <dbReference type="EMBL" id="ELY55652.1"/>
    </source>
</evidence>
<dbReference type="PANTHER" id="PTHR30250:SF11">
    <property type="entry name" value="O-ANTIGEN TRANSPORTER-RELATED"/>
    <property type="match status" value="1"/>
</dbReference>
<feature type="transmembrane region" description="Helical" evidence="6">
    <location>
        <begin position="374"/>
        <end position="396"/>
    </location>
</feature>
<feature type="transmembrane region" description="Helical" evidence="6">
    <location>
        <begin position="432"/>
        <end position="451"/>
    </location>
</feature>
<proteinExistence type="predicted"/>
<feature type="transmembrane region" description="Helical" evidence="6">
    <location>
        <begin position="220"/>
        <end position="242"/>
    </location>
</feature>
<dbReference type="CDD" id="cd13128">
    <property type="entry name" value="MATE_Wzx_like"/>
    <property type="match status" value="1"/>
</dbReference>
<dbReference type="GO" id="GO:0005886">
    <property type="term" value="C:plasma membrane"/>
    <property type="evidence" value="ECO:0007669"/>
    <property type="project" value="UniProtKB-SubCell"/>
</dbReference>
<dbReference type="Pfam" id="PF01943">
    <property type="entry name" value="Polysacc_synt"/>
    <property type="match status" value="1"/>
</dbReference>
<dbReference type="Proteomes" id="UP000011531">
    <property type="component" value="Unassembled WGS sequence"/>
</dbReference>